<evidence type="ECO:0000259" key="5">
    <source>
        <dbReference type="PROSITE" id="PS50931"/>
    </source>
</evidence>
<name>K1KF38_9BURK</name>
<dbReference type="Gene3D" id="1.10.10.10">
    <property type="entry name" value="Winged helix-like DNA-binding domain superfamily/Winged helix DNA-binding domain"/>
    <property type="match status" value="1"/>
</dbReference>
<keyword evidence="2" id="KW-0805">Transcription regulation</keyword>
<dbReference type="InterPro" id="IPR036390">
    <property type="entry name" value="WH_DNA-bd_sf"/>
</dbReference>
<dbReference type="Proteomes" id="UP000005835">
    <property type="component" value="Unassembled WGS sequence"/>
</dbReference>
<dbReference type="PANTHER" id="PTHR30118">
    <property type="entry name" value="HTH-TYPE TRANSCRIPTIONAL REGULATOR LEUO-RELATED"/>
    <property type="match status" value="1"/>
</dbReference>
<keyword evidence="3" id="KW-0238">DNA-binding</keyword>
<dbReference type="InterPro" id="IPR036388">
    <property type="entry name" value="WH-like_DNA-bd_sf"/>
</dbReference>
<dbReference type="eggNOG" id="COG0583">
    <property type="taxonomic scope" value="Bacteria"/>
</dbReference>
<dbReference type="InterPro" id="IPR050389">
    <property type="entry name" value="LysR-type_TF"/>
</dbReference>
<proteinExistence type="inferred from homology"/>
<dbReference type="HOGENOM" id="CLU_039613_39_3_4"/>
<dbReference type="SUPFAM" id="SSF53850">
    <property type="entry name" value="Periplasmic binding protein-like II"/>
    <property type="match status" value="1"/>
</dbReference>
<feature type="domain" description="HTH lysR-type" evidence="5">
    <location>
        <begin position="6"/>
        <end position="63"/>
    </location>
</feature>
<dbReference type="Pfam" id="PF03466">
    <property type="entry name" value="LysR_substrate"/>
    <property type="match status" value="1"/>
</dbReference>
<dbReference type="Pfam" id="PF00126">
    <property type="entry name" value="HTH_1"/>
    <property type="match status" value="1"/>
</dbReference>
<dbReference type="STRING" id="742823.HMPREF9465_02066"/>
<dbReference type="PROSITE" id="PS50931">
    <property type="entry name" value="HTH_LYSR"/>
    <property type="match status" value="1"/>
</dbReference>
<evidence type="ECO:0000256" key="4">
    <source>
        <dbReference type="ARBA" id="ARBA00023163"/>
    </source>
</evidence>
<gene>
    <name evidence="6" type="ORF">HMPREF9465_02066</name>
</gene>
<accession>K1KF38</accession>
<comment type="caution">
    <text evidence="6">The sequence shown here is derived from an EMBL/GenBank/DDBJ whole genome shotgun (WGS) entry which is preliminary data.</text>
</comment>
<organism evidence="6 7">
    <name type="scientific">Sutterella wadsworthensis 2_1_59BFAA</name>
    <dbReference type="NCBI Taxonomy" id="742823"/>
    <lineage>
        <taxon>Bacteria</taxon>
        <taxon>Pseudomonadati</taxon>
        <taxon>Pseudomonadota</taxon>
        <taxon>Betaproteobacteria</taxon>
        <taxon>Burkholderiales</taxon>
        <taxon>Sutterellaceae</taxon>
        <taxon>Sutterella</taxon>
    </lineage>
</organism>
<dbReference type="InterPro" id="IPR000847">
    <property type="entry name" value="LysR_HTH_N"/>
</dbReference>
<dbReference type="PATRIC" id="fig|742823.3.peg.2072"/>
<evidence type="ECO:0000256" key="2">
    <source>
        <dbReference type="ARBA" id="ARBA00023015"/>
    </source>
</evidence>
<dbReference type="EMBL" id="ADMG01000046">
    <property type="protein sequence ID" value="EKB30329.1"/>
    <property type="molecule type" value="Genomic_DNA"/>
</dbReference>
<sequence length="254" mass="27981">MIQSSLSQQDLLFFVTLCRLQSLTVSAQKLNLSLSSACRMLTHLRETFGEPLFVRSRNGLMPTPGAMALLPKAIMLLDGFDDLFEPPVFDPAQAQRLIRIACADFGAVSILTKVIPAIIDKAPHLDFQILPIESDLVGKLSTGEIDFGIFPTEKTSPGIRSVRILESPYRYVVRRGHPLEAIYHAERKLTEEDLARWPNISVHVPPGSGIAPPAHTDQARRNLPGRTQVRSAYILPQPALIAATDLVGIMPEKS</sequence>
<dbReference type="GO" id="GO:0003700">
    <property type="term" value="F:DNA-binding transcription factor activity"/>
    <property type="evidence" value="ECO:0007669"/>
    <property type="project" value="InterPro"/>
</dbReference>
<dbReference type="InterPro" id="IPR005119">
    <property type="entry name" value="LysR_subst-bd"/>
</dbReference>
<dbReference type="Gene3D" id="3.40.190.10">
    <property type="entry name" value="Periplasmic binding protein-like II"/>
    <property type="match status" value="2"/>
</dbReference>
<dbReference type="RefSeq" id="WP_005436798.1">
    <property type="nucleotide sequence ID" value="NZ_JH815520.1"/>
</dbReference>
<dbReference type="PANTHER" id="PTHR30118:SF15">
    <property type="entry name" value="TRANSCRIPTIONAL REGULATORY PROTEIN"/>
    <property type="match status" value="1"/>
</dbReference>
<dbReference type="OrthoDB" id="8583877at2"/>
<keyword evidence="7" id="KW-1185">Reference proteome</keyword>
<reference evidence="6 7" key="1">
    <citation type="submission" date="2012-05" db="EMBL/GenBank/DDBJ databases">
        <title>The Genome Sequence of Sutterella wadsworthensis 2_1_59BFAA.</title>
        <authorList>
            <consortium name="The Broad Institute Genome Sequencing Platform"/>
            <person name="Earl A."/>
            <person name="Ward D."/>
            <person name="Feldgarden M."/>
            <person name="Gevers D."/>
            <person name="Daigneault M."/>
            <person name="Strauss J."/>
            <person name="Allen-Vercoe E."/>
            <person name="Walker B."/>
            <person name="Young S.K."/>
            <person name="Zeng Q."/>
            <person name="Gargeya S."/>
            <person name="Fitzgerald M."/>
            <person name="Haas B."/>
            <person name="Abouelleil A."/>
            <person name="Alvarado L."/>
            <person name="Arachchi H.M."/>
            <person name="Berlin A.M."/>
            <person name="Chapman S.B."/>
            <person name="Goldberg J."/>
            <person name="Griggs A."/>
            <person name="Gujja S."/>
            <person name="Hansen M."/>
            <person name="Howarth C."/>
            <person name="Imamovic A."/>
            <person name="Larimer J."/>
            <person name="McCowen C."/>
            <person name="Montmayeur A."/>
            <person name="Murphy C."/>
            <person name="Neiman D."/>
            <person name="Pearson M."/>
            <person name="Priest M."/>
            <person name="Roberts A."/>
            <person name="Saif S."/>
            <person name="Shea T."/>
            <person name="Sisk P."/>
            <person name="Sykes S."/>
            <person name="Wortman J."/>
            <person name="Nusbaum C."/>
            <person name="Birren B."/>
        </authorList>
    </citation>
    <scope>NUCLEOTIDE SEQUENCE [LARGE SCALE GENOMIC DNA]</scope>
    <source>
        <strain evidence="6 7">2_1_59BFAA</strain>
    </source>
</reference>
<evidence type="ECO:0000313" key="7">
    <source>
        <dbReference type="Proteomes" id="UP000005835"/>
    </source>
</evidence>
<protein>
    <recommendedName>
        <fullName evidence="5">HTH lysR-type domain-containing protein</fullName>
    </recommendedName>
</protein>
<dbReference type="GO" id="GO:0003677">
    <property type="term" value="F:DNA binding"/>
    <property type="evidence" value="ECO:0007669"/>
    <property type="project" value="UniProtKB-KW"/>
</dbReference>
<evidence type="ECO:0000256" key="1">
    <source>
        <dbReference type="ARBA" id="ARBA00009437"/>
    </source>
</evidence>
<dbReference type="SUPFAM" id="SSF46785">
    <property type="entry name" value="Winged helix' DNA-binding domain"/>
    <property type="match status" value="1"/>
</dbReference>
<evidence type="ECO:0000313" key="6">
    <source>
        <dbReference type="EMBL" id="EKB30329.1"/>
    </source>
</evidence>
<comment type="similarity">
    <text evidence="1">Belongs to the LysR transcriptional regulatory family.</text>
</comment>
<keyword evidence="4" id="KW-0804">Transcription</keyword>
<dbReference type="AlphaFoldDB" id="K1KF38"/>
<evidence type="ECO:0000256" key="3">
    <source>
        <dbReference type="ARBA" id="ARBA00023125"/>
    </source>
</evidence>